<gene>
    <name evidence="2" type="ORF">K460DRAFT_386401</name>
</gene>
<dbReference type="Pfam" id="PF06985">
    <property type="entry name" value="HET"/>
    <property type="match status" value="1"/>
</dbReference>
<reference evidence="2" key="1">
    <citation type="submission" date="2020-01" db="EMBL/GenBank/DDBJ databases">
        <authorList>
            <consortium name="DOE Joint Genome Institute"/>
            <person name="Haridas S."/>
            <person name="Albert R."/>
            <person name="Binder M."/>
            <person name="Bloem J."/>
            <person name="Labutti K."/>
            <person name="Salamov A."/>
            <person name="Andreopoulos B."/>
            <person name="Baker S.E."/>
            <person name="Barry K."/>
            <person name="Bills G."/>
            <person name="Bluhm B.H."/>
            <person name="Cannon C."/>
            <person name="Castanera R."/>
            <person name="Culley D.E."/>
            <person name="Daum C."/>
            <person name="Ezra D."/>
            <person name="Gonzalez J.B."/>
            <person name="Henrissat B."/>
            <person name="Kuo A."/>
            <person name="Liang C."/>
            <person name="Lipzen A."/>
            <person name="Lutzoni F."/>
            <person name="Magnuson J."/>
            <person name="Mondo S."/>
            <person name="Nolan M."/>
            <person name="Ohm R."/>
            <person name="Pangilinan J."/>
            <person name="Park H.-J."/>
            <person name="Ramirez L."/>
            <person name="Alfaro M."/>
            <person name="Sun H."/>
            <person name="Tritt A."/>
            <person name="Yoshinaga Y."/>
            <person name="Zwiers L.-H."/>
            <person name="Turgeon B.G."/>
            <person name="Goodwin S.B."/>
            <person name="Spatafora J.W."/>
            <person name="Crous P.W."/>
            <person name="Grigoriev I.V."/>
        </authorList>
    </citation>
    <scope>NUCLEOTIDE SEQUENCE</scope>
    <source>
        <strain evidence="2">CBS 394.84</strain>
    </source>
</reference>
<dbReference type="OrthoDB" id="5135333at2759"/>
<organism evidence="2 3">
    <name type="scientific">Cucurbitaria berberidis CBS 394.84</name>
    <dbReference type="NCBI Taxonomy" id="1168544"/>
    <lineage>
        <taxon>Eukaryota</taxon>
        <taxon>Fungi</taxon>
        <taxon>Dikarya</taxon>
        <taxon>Ascomycota</taxon>
        <taxon>Pezizomycotina</taxon>
        <taxon>Dothideomycetes</taxon>
        <taxon>Pleosporomycetidae</taxon>
        <taxon>Pleosporales</taxon>
        <taxon>Pleosporineae</taxon>
        <taxon>Cucurbitariaceae</taxon>
        <taxon>Cucurbitaria</taxon>
    </lineage>
</organism>
<sequence length="881" mass="99384">MSTCTELCQKLNRVQLQHAQLPSHDELLAQLPPLDSDGGWCLGTWCQLQQRQQCAFCKLVVDAVLGSVKKTHDEDIDSNQAISVLVFPDEQSFRLSYPSRLGTRIAFVAENAAQARGPDTARALPGAGIDISRLNSWLQVCCDNHGACQQHQIETKDEVVVRDRNFSSSFNENATSNFRVIDVESGCIRRVALDVRYVTLSYVWGALPMLKLQKSNFETLSQDRGLDGVLKDLPNTVSDAIKLVKALGQRYLWVDGLCLVQDDLDDVVLGINMMNSIYRGSYFTIVAGSGTDANAGLPGLEHTEEDGRRVPQIIREVAPGIHMTILHGIDWHLSRSTYNERGWTLQELVLPKRTVIFINGQVYYRCQESNWSEETWAEKWIQCLDADDSNISRMPDPVDGFLPSIWAYQKLCEDFSTRNLRNDGDALRALAGVTRPMAAGMDCIMVEGLPGYYLDHFVLFVASHGDLRRRDRFASFSWAGWEGRIMWPRENFVWFNEKEDGTTERVQDTVNIFKHLRYHRIVSWKSLDATGSSEDLSFRPYELPSLLLEVIQQFPSLFHPTTSETDPLRDPQFETHRIFSHSSGSSGGVPHWDRIRTGYSFGSKWENSSVEAEQSGALPGFNIKALDLANGKSEFNRLVSRIDNIHESLALMNWMAGRHGRVRRALENRTVIGRQSLSHDDELELSSFRNSRDMSLADEKGASGWRDRRIENGRGAMERQKQENPNFSRKTVDIPAFPPYTVLDFITISLHLQTGTNTPQHNQNIKSHSHKSPFDRISGTPLLSKKGQIVGSLHPDNTHLMEPPGSTIELLLITRSHTPTVSSALFQLDKVDTNKPMKLFWVLHVIWKDGIAERRGVGQILQSALEDAFEPAPCVKPIFLG</sequence>
<dbReference type="EMBL" id="ML976616">
    <property type="protein sequence ID" value="KAF1846033.1"/>
    <property type="molecule type" value="Genomic_DNA"/>
</dbReference>
<proteinExistence type="predicted"/>
<name>A0A9P4GH49_9PLEO</name>
<protein>
    <submittedName>
        <fullName evidence="2">HET-domain-containing protein</fullName>
    </submittedName>
</protein>
<evidence type="ECO:0000259" key="1">
    <source>
        <dbReference type="Pfam" id="PF06985"/>
    </source>
</evidence>
<evidence type="ECO:0000313" key="3">
    <source>
        <dbReference type="Proteomes" id="UP000800039"/>
    </source>
</evidence>
<dbReference type="PANTHER" id="PTHR33112">
    <property type="entry name" value="DOMAIN PROTEIN, PUTATIVE-RELATED"/>
    <property type="match status" value="1"/>
</dbReference>
<dbReference type="PANTHER" id="PTHR33112:SF12">
    <property type="entry name" value="HETEROKARYON INCOMPATIBILITY DOMAIN-CONTAINING PROTEIN"/>
    <property type="match status" value="1"/>
</dbReference>
<comment type="caution">
    <text evidence="2">The sequence shown here is derived from an EMBL/GenBank/DDBJ whole genome shotgun (WGS) entry which is preliminary data.</text>
</comment>
<dbReference type="AlphaFoldDB" id="A0A9P4GH49"/>
<keyword evidence="3" id="KW-1185">Reference proteome</keyword>
<evidence type="ECO:0000313" key="2">
    <source>
        <dbReference type="EMBL" id="KAF1846033.1"/>
    </source>
</evidence>
<dbReference type="GeneID" id="63852842"/>
<dbReference type="InterPro" id="IPR010730">
    <property type="entry name" value="HET"/>
</dbReference>
<dbReference type="Proteomes" id="UP000800039">
    <property type="component" value="Unassembled WGS sequence"/>
</dbReference>
<feature type="domain" description="Heterokaryon incompatibility" evidence="1">
    <location>
        <begin position="197"/>
        <end position="347"/>
    </location>
</feature>
<dbReference type="RefSeq" id="XP_040788596.1">
    <property type="nucleotide sequence ID" value="XM_040935591.1"/>
</dbReference>
<accession>A0A9P4GH49</accession>